<feature type="compositionally biased region" description="Low complexity" evidence="1">
    <location>
        <begin position="132"/>
        <end position="152"/>
    </location>
</feature>
<protein>
    <submittedName>
        <fullName evidence="2">Uncharacterized protein</fullName>
    </submittedName>
</protein>
<organism evidence="2 3">
    <name type="scientific">Timema podura</name>
    <name type="common">Walking stick</name>
    <dbReference type="NCBI Taxonomy" id="61482"/>
    <lineage>
        <taxon>Eukaryota</taxon>
        <taxon>Metazoa</taxon>
        <taxon>Ecdysozoa</taxon>
        <taxon>Arthropoda</taxon>
        <taxon>Hexapoda</taxon>
        <taxon>Insecta</taxon>
        <taxon>Pterygota</taxon>
        <taxon>Neoptera</taxon>
        <taxon>Polyneoptera</taxon>
        <taxon>Phasmatodea</taxon>
        <taxon>Timematodea</taxon>
        <taxon>Timematoidea</taxon>
        <taxon>Timematidae</taxon>
        <taxon>Timema</taxon>
    </lineage>
</organism>
<keyword evidence="3" id="KW-1185">Reference proteome</keyword>
<evidence type="ECO:0000313" key="2">
    <source>
        <dbReference type="EMBL" id="CAG2068715.1"/>
    </source>
</evidence>
<sequence>MEEYRNMVYRFLEVDNLLEINGPLKKNDECLEACVPGSKRPELPPPPRLLQVPQGGTLAPGREGAVSPSHGPPAMHQSPVSPLHHHNRPKSPPGVQGKYNNKPTRLSQGARRCCPQTRRARRLVRDPTHEGSSPNSKSSPNTSPTNQQQQQQATVNLRGSLRRRNKSAVQTQARTSYEAYEERTVPALRQ</sequence>
<accession>A0ABN7PRV4</accession>
<comment type="caution">
    <text evidence="2">The sequence shown here is derived from an EMBL/GenBank/DDBJ whole genome shotgun (WGS) entry which is preliminary data.</text>
</comment>
<gene>
    <name evidence="2" type="ORF">TPAB3V08_LOCUS15658</name>
</gene>
<reference evidence="2" key="1">
    <citation type="submission" date="2021-03" db="EMBL/GenBank/DDBJ databases">
        <authorList>
            <person name="Tran Van P."/>
        </authorList>
    </citation>
    <scope>NUCLEOTIDE SEQUENCE</scope>
</reference>
<evidence type="ECO:0000313" key="3">
    <source>
        <dbReference type="Proteomes" id="UP001153148"/>
    </source>
</evidence>
<evidence type="ECO:0000256" key="1">
    <source>
        <dbReference type="SAM" id="MobiDB-lite"/>
    </source>
</evidence>
<feature type="non-terminal residue" evidence="2">
    <location>
        <position position="190"/>
    </location>
</feature>
<name>A0ABN7PRV4_TIMPD</name>
<feature type="compositionally biased region" description="Polar residues" evidence="1">
    <location>
        <begin position="98"/>
        <end position="107"/>
    </location>
</feature>
<dbReference type="EMBL" id="CAJPIN010099873">
    <property type="protein sequence ID" value="CAG2068715.1"/>
    <property type="molecule type" value="Genomic_DNA"/>
</dbReference>
<dbReference type="Proteomes" id="UP001153148">
    <property type="component" value="Unassembled WGS sequence"/>
</dbReference>
<proteinExistence type="predicted"/>
<feature type="region of interest" description="Disordered" evidence="1">
    <location>
        <begin position="36"/>
        <end position="190"/>
    </location>
</feature>